<comment type="caution">
    <text evidence="1">The sequence shown here is derived from an EMBL/GenBank/DDBJ whole genome shotgun (WGS) entry which is preliminary data.</text>
</comment>
<dbReference type="Proteomes" id="UP001589609">
    <property type="component" value="Unassembled WGS sequence"/>
</dbReference>
<reference evidence="1 2" key="1">
    <citation type="submission" date="2024-09" db="EMBL/GenBank/DDBJ databases">
        <authorList>
            <person name="Sun Q."/>
            <person name="Mori K."/>
        </authorList>
    </citation>
    <scope>NUCLEOTIDE SEQUENCE [LARGE SCALE GENOMIC DNA]</scope>
    <source>
        <strain evidence="1 2">JCM 11201</strain>
    </source>
</reference>
<dbReference type="RefSeq" id="WP_379948997.1">
    <property type="nucleotide sequence ID" value="NZ_JBHMAF010000038.1"/>
</dbReference>
<gene>
    <name evidence="1" type="ORF">ACFFMS_09390</name>
</gene>
<sequence>MDASDDSYSYIETIEGVRLTVGSGSYRFKYPNQRGLRPTFSEETRVIDVLDYKEAVDILEKYAPGVTKPPRIFATKTQTLKELADFPEAGLSIDEVTALIEELNKIEWDLVLVES</sequence>
<evidence type="ECO:0000313" key="2">
    <source>
        <dbReference type="Proteomes" id="UP001589609"/>
    </source>
</evidence>
<name>A0ABV5WEA2_9BACI</name>
<keyword evidence="2" id="KW-1185">Reference proteome</keyword>
<proteinExistence type="predicted"/>
<evidence type="ECO:0000313" key="1">
    <source>
        <dbReference type="EMBL" id="MFB9758707.1"/>
    </source>
</evidence>
<protein>
    <submittedName>
        <fullName evidence="1">Uncharacterized protein</fullName>
    </submittedName>
</protein>
<accession>A0ABV5WEA2</accession>
<dbReference type="EMBL" id="JBHMAF010000038">
    <property type="protein sequence ID" value="MFB9758707.1"/>
    <property type="molecule type" value="Genomic_DNA"/>
</dbReference>
<organism evidence="1 2">
    <name type="scientific">Ectobacillus funiculus</name>
    <dbReference type="NCBI Taxonomy" id="137993"/>
    <lineage>
        <taxon>Bacteria</taxon>
        <taxon>Bacillati</taxon>
        <taxon>Bacillota</taxon>
        <taxon>Bacilli</taxon>
        <taxon>Bacillales</taxon>
        <taxon>Bacillaceae</taxon>
        <taxon>Ectobacillus</taxon>
    </lineage>
</organism>